<accession>A0A0E9QH63</accession>
<dbReference type="AlphaFoldDB" id="A0A0E9QH63"/>
<reference evidence="2" key="1">
    <citation type="submission" date="2014-11" db="EMBL/GenBank/DDBJ databases">
        <authorList>
            <person name="Amaro Gonzalez C."/>
        </authorList>
    </citation>
    <scope>NUCLEOTIDE SEQUENCE</scope>
</reference>
<protein>
    <submittedName>
        <fullName evidence="2">Uncharacterized protein</fullName>
    </submittedName>
</protein>
<feature type="region of interest" description="Disordered" evidence="1">
    <location>
        <begin position="1"/>
        <end position="37"/>
    </location>
</feature>
<evidence type="ECO:0000313" key="2">
    <source>
        <dbReference type="EMBL" id="JAH16124.1"/>
    </source>
</evidence>
<reference evidence="2" key="2">
    <citation type="journal article" date="2015" name="Fish Shellfish Immunol.">
        <title>Early steps in the European eel (Anguilla anguilla)-Vibrio vulnificus interaction in the gills: Role of the RtxA13 toxin.</title>
        <authorList>
            <person name="Callol A."/>
            <person name="Pajuelo D."/>
            <person name="Ebbesson L."/>
            <person name="Teles M."/>
            <person name="MacKenzie S."/>
            <person name="Amaro C."/>
        </authorList>
    </citation>
    <scope>NUCLEOTIDE SEQUENCE</scope>
</reference>
<evidence type="ECO:0000256" key="1">
    <source>
        <dbReference type="SAM" id="MobiDB-lite"/>
    </source>
</evidence>
<feature type="compositionally biased region" description="Polar residues" evidence="1">
    <location>
        <begin position="14"/>
        <end position="25"/>
    </location>
</feature>
<dbReference type="EMBL" id="GBXM01092453">
    <property type="protein sequence ID" value="JAH16124.1"/>
    <property type="molecule type" value="Transcribed_RNA"/>
</dbReference>
<organism evidence="2">
    <name type="scientific">Anguilla anguilla</name>
    <name type="common">European freshwater eel</name>
    <name type="synonym">Muraena anguilla</name>
    <dbReference type="NCBI Taxonomy" id="7936"/>
    <lineage>
        <taxon>Eukaryota</taxon>
        <taxon>Metazoa</taxon>
        <taxon>Chordata</taxon>
        <taxon>Craniata</taxon>
        <taxon>Vertebrata</taxon>
        <taxon>Euteleostomi</taxon>
        <taxon>Actinopterygii</taxon>
        <taxon>Neopterygii</taxon>
        <taxon>Teleostei</taxon>
        <taxon>Anguilliformes</taxon>
        <taxon>Anguillidae</taxon>
        <taxon>Anguilla</taxon>
    </lineage>
</organism>
<sequence>MTRANESAFASWGRQRQQEASSYPLTQLEGARERDHQSPLLPPVSMVCTFLLTPLLPDSICILNNA</sequence>
<name>A0A0E9QH63_ANGAN</name>
<proteinExistence type="predicted"/>